<comment type="caution">
    <text evidence="7">The sequence shown here is derived from an EMBL/GenBank/DDBJ whole genome shotgun (WGS) entry which is preliminary data.</text>
</comment>
<keyword evidence="2" id="KW-1003">Cell membrane</keyword>
<dbReference type="Pfam" id="PF01810">
    <property type="entry name" value="LysE"/>
    <property type="match status" value="1"/>
</dbReference>
<protein>
    <submittedName>
        <fullName evidence="7">Lysine transporter LysE</fullName>
    </submittedName>
</protein>
<evidence type="ECO:0000256" key="2">
    <source>
        <dbReference type="ARBA" id="ARBA00022475"/>
    </source>
</evidence>
<dbReference type="GO" id="GO:0015171">
    <property type="term" value="F:amino acid transmembrane transporter activity"/>
    <property type="evidence" value="ECO:0007669"/>
    <property type="project" value="TreeGrafter"/>
</dbReference>
<feature type="transmembrane region" description="Helical" evidence="6">
    <location>
        <begin position="6"/>
        <end position="28"/>
    </location>
</feature>
<evidence type="ECO:0000313" key="8">
    <source>
        <dbReference type="Proteomes" id="UP000264719"/>
    </source>
</evidence>
<evidence type="ECO:0000256" key="6">
    <source>
        <dbReference type="SAM" id="Phobius"/>
    </source>
</evidence>
<comment type="subcellular location">
    <subcellularLocation>
        <location evidence="1">Cell membrane</location>
        <topology evidence="1">Multi-pass membrane protein</topology>
    </subcellularLocation>
</comment>
<dbReference type="InterPro" id="IPR001123">
    <property type="entry name" value="LeuE-type"/>
</dbReference>
<feature type="transmembrane region" description="Helical" evidence="6">
    <location>
        <begin position="67"/>
        <end position="91"/>
    </location>
</feature>
<reference evidence="7 8" key="1">
    <citation type="journal article" date="2018" name="Nat. Biotechnol.">
        <title>A standardized bacterial taxonomy based on genome phylogeny substantially revises the tree of life.</title>
        <authorList>
            <person name="Parks D.H."/>
            <person name="Chuvochina M."/>
            <person name="Waite D.W."/>
            <person name="Rinke C."/>
            <person name="Skarshewski A."/>
            <person name="Chaumeil P.A."/>
            <person name="Hugenholtz P."/>
        </authorList>
    </citation>
    <scope>NUCLEOTIDE SEQUENCE [LARGE SCALE GENOMIC DNA]</scope>
    <source>
        <strain evidence="7">UBA9169</strain>
    </source>
</reference>
<evidence type="ECO:0000256" key="3">
    <source>
        <dbReference type="ARBA" id="ARBA00022692"/>
    </source>
</evidence>
<name>A0A348WEC6_9RHOB</name>
<keyword evidence="4 6" id="KW-1133">Transmembrane helix</keyword>
<dbReference type="EMBL" id="DMVW01000125">
    <property type="protein sequence ID" value="HAR52888.1"/>
    <property type="molecule type" value="Genomic_DNA"/>
</dbReference>
<evidence type="ECO:0000256" key="1">
    <source>
        <dbReference type="ARBA" id="ARBA00004651"/>
    </source>
</evidence>
<accession>A0A348WEC6</accession>
<dbReference type="GO" id="GO:0005886">
    <property type="term" value="C:plasma membrane"/>
    <property type="evidence" value="ECO:0007669"/>
    <property type="project" value="UniProtKB-SubCell"/>
</dbReference>
<feature type="transmembrane region" description="Helical" evidence="6">
    <location>
        <begin position="40"/>
        <end position="61"/>
    </location>
</feature>
<keyword evidence="3 6" id="KW-0812">Transmembrane</keyword>
<dbReference type="PANTHER" id="PTHR30086:SF20">
    <property type="entry name" value="ARGININE EXPORTER PROTEIN ARGO-RELATED"/>
    <property type="match status" value="1"/>
</dbReference>
<evidence type="ECO:0000256" key="5">
    <source>
        <dbReference type="ARBA" id="ARBA00023136"/>
    </source>
</evidence>
<proteinExistence type="predicted"/>
<organism evidence="7 8">
    <name type="scientific">Roseovarius nubinhibens</name>
    <dbReference type="NCBI Taxonomy" id="314263"/>
    <lineage>
        <taxon>Bacteria</taxon>
        <taxon>Pseudomonadati</taxon>
        <taxon>Pseudomonadota</taxon>
        <taxon>Alphaproteobacteria</taxon>
        <taxon>Rhodobacterales</taxon>
        <taxon>Roseobacteraceae</taxon>
        <taxon>Roseovarius</taxon>
    </lineage>
</organism>
<feature type="transmembrane region" description="Helical" evidence="6">
    <location>
        <begin position="183"/>
        <end position="201"/>
    </location>
</feature>
<sequence length="203" mass="21636">MEPAQLIAFNLTLLAALISPGPAMLLALRTTLVSGRRAGVMTGLGLGLAAALWTTLALLGLDAVFTLFPWAFLALKLLGAGYLLYLAVTIWRGAGDPLPAMATTAPAARRSFVAGLLVNLSNPKSMLFASAVLVVIFPRDIPLGDKALIVVNHMLVEWLAYGGFALLLSTRRARDGYLRLKPLFDRIAAAVLGLLGLRLLFTR</sequence>
<keyword evidence="5 6" id="KW-0472">Membrane</keyword>
<feature type="transmembrane region" description="Helical" evidence="6">
    <location>
        <begin position="149"/>
        <end position="171"/>
    </location>
</feature>
<gene>
    <name evidence="7" type="ORF">DCS45_13585</name>
</gene>
<evidence type="ECO:0000313" key="7">
    <source>
        <dbReference type="EMBL" id="HAR52888.1"/>
    </source>
</evidence>
<dbReference type="PANTHER" id="PTHR30086">
    <property type="entry name" value="ARGININE EXPORTER PROTEIN ARGO"/>
    <property type="match status" value="1"/>
</dbReference>
<dbReference type="AlphaFoldDB" id="A0A348WEC6"/>
<dbReference type="RefSeq" id="WP_216017251.1">
    <property type="nucleotide sequence ID" value="NZ_CAXAXR010000003.1"/>
</dbReference>
<feature type="transmembrane region" description="Helical" evidence="6">
    <location>
        <begin position="112"/>
        <end position="137"/>
    </location>
</feature>
<dbReference type="Proteomes" id="UP000264719">
    <property type="component" value="Unassembled WGS sequence"/>
</dbReference>
<evidence type="ECO:0000256" key="4">
    <source>
        <dbReference type="ARBA" id="ARBA00022989"/>
    </source>
</evidence>